<dbReference type="OrthoDB" id="1739513at2759"/>
<dbReference type="Proteomes" id="UP000257109">
    <property type="component" value="Unassembled WGS sequence"/>
</dbReference>
<protein>
    <submittedName>
        <fullName evidence="1">Uncharacterized protein</fullName>
    </submittedName>
</protein>
<evidence type="ECO:0000313" key="1">
    <source>
        <dbReference type="EMBL" id="RDX98735.1"/>
    </source>
</evidence>
<reference evidence="1" key="1">
    <citation type="submission" date="2018-05" db="EMBL/GenBank/DDBJ databases">
        <title>Draft genome of Mucuna pruriens seed.</title>
        <authorList>
            <person name="Nnadi N.E."/>
            <person name="Vos R."/>
            <person name="Hasami M.H."/>
            <person name="Devisetty U.K."/>
            <person name="Aguiy J.C."/>
        </authorList>
    </citation>
    <scope>NUCLEOTIDE SEQUENCE [LARGE SCALE GENOMIC DNA]</scope>
    <source>
        <strain evidence="1">JCA_2017</strain>
    </source>
</reference>
<feature type="non-terminal residue" evidence="1">
    <location>
        <position position="1"/>
    </location>
</feature>
<name>A0A371H7G5_MUCPR</name>
<sequence>MNPLLEYFKKDIILEDLEATKWLKRETSKYILETPFRLTFDIEAVIPVEIDEPSPWTTLFHQAQNKDEIRTNLDLLQEVRKVAHIKEYAVKARVAR</sequence>
<dbReference type="AlphaFoldDB" id="A0A371H7G5"/>
<gene>
    <name evidence="1" type="ORF">CR513_18302</name>
</gene>
<comment type="caution">
    <text evidence="1">The sequence shown here is derived from an EMBL/GenBank/DDBJ whole genome shotgun (WGS) entry which is preliminary data.</text>
</comment>
<organism evidence="1 2">
    <name type="scientific">Mucuna pruriens</name>
    <name type="common">Velvet bean</name>
    <name type="synonym">Dolichos pruriens</name>
    <dbReference type="NCBI Taxonomy" id="157652"/>
    <lineage>
        <taxon>Eukaryota</taxon>
        <taxon>Viridiplantae</taxon>
        <taxon>Streptophyta</taxon>
        <taxon>Embryophyta</taxon>
        <taxon>Tracheophyta</taxon>
        <taxon>Spermatophyta</taxon>
        <taxon>Magnoliopsida</taxon>
        <taxon>eudicotyledons</taxon>
        <taxon>Gunneridae</taxon>
        <taxon>Pentapetalae</taxon>
        <taxon>rosids</taxon>
        <taxon>fabids</taxon>
        <taxon>Fabales</taxon>
        <taxon>Fabaceae</taxon>
        <taxon>Papilionoideae</taxon>
        <taxon>50 kb inversion clade</taxon>
        <taxon>NPAAA clade</taxon>
        <taxon>indigoferoid/millettioid clade</taxon>
        <taxon>Phaseoleae</taxon>
        <taxon>Mucuna</taxon>
    </lineage>
</organism>
<accession>A0A371H7G5</accession>
<dbReference type="EMBL" id="QJKJ01003387">
    <property type="protein sequence ID" value="RDX98735.1"/>
    <property type="molecule type" value="Genomic_DNA"/>
</dbReference>
<evidence type="ECO:0000313" key="2">
    <source>
        <dbReference type="Proteomes" id="UP000257109"/>
    </source>
</evidence>
<keyword evidence="2" id="KW-1185">Reference proteome</keyword>
<proteinExistence type="predicted"/>